<protein>
    <submittedName>
        <fullName evidence="3">LPXTG cell wall anchor domain-containing protein</fullName>
    </submittedName>
</protein>
<sequence>MTTDYITEQHLIEYQEELHIKRGSHKNIWFEEDTNEDKPSIQTGAHHPIKIQDNTLPKVSGETKGVITEEDSKPSPLPKHSNENNLEVPQPPVAPKGNEQMEKDQHQSAPKIKDNSKIKQHRKISKEEINHQKKVTPQIKSETPKNKKEINTTPSLNDNHRQGSTEMTKNIKMTHKDYKESHRPSLPETGQSSNHHSYIIGTVLSFFGFSFIVRRKCEKRH</sequence>
<evidence type="ECO:0000313" key="3">
    <source>
        <dbReference type="EMBL" id="NJI02296.1"/>
    </source>
</evidence>
<evidence type="ECO:0000256" key="2">
    <source>
        <dbReference type="SAM" id="Phobius"/>
    </source>
</evidence>
<dbReference type="EMBL" id="WMFL01000069">
    <property type="protein sequence ID" value="NJI02296.1"/>
    <property type="molecule type" value="Genomic_DNA"/>
</dbReference>
<feature type="region of interest" description="Disordered" evidence="1">
    <location>
        <begin position="34"/>
        <end position="166"/>
    </location>
</feature>
<feature type="compositionally biased region" description="Basic and acidic residues" evidence="1">
    <location>
        <begin position="99"/>
        <end position="117"/>
    </location>
</feature>
<organism evidence="3 4">
    <name type="scientific">Staphylococcus agnetis</name>
    <dbReference type="NCBI Taxonomy" id="985762"/>
    <lineage>
        <taxon>Bacteria</taxon>
        <taxon>Bacillati</taxon>
        <taxon>Bacillota</taxon>
        <taxon>Bacilli</taxon>
        <taxon>Bacillales</taxon>
        <taxon>Staphylococcaceae</taxon>
        <taxon>Staphylococcus</taxon>
    </lineage>
</organism>
<proteinExistence type="predicted"/>
<reference evidence="3" key="1">
    <citation type="submission" date="2019-11" db="EMBL/GenBank/DDBJ databases">
        <title>Whole genome comparisons of Staphylococcus agnetis isolates from cattle and chickens.</title>
        <authorList>
            <person name="Rhoads D."/>
            <person name="Shwani A."/>
            <person name="Adkins P."/>
            <person name="Calcutt M."/>
            <person name="Middleton J."/>
        </authorList>
    </citation>
    <scope>NUCLEOTIDE SEQUENCE</scope>
    <source>
        <strain evidence="3">1387</strain>
    </source>
</reference>
<keyword evidence="2" id="KW-1133">Transmembrane helix</keyword>
<evidence type="ECO:0000256" key="1">
    <source>
        <dbReference type="SAM" id="MobiDB-lite"/>
    </source>
</evidence>
<dbReference type="Proteomes" id="UP000646308">
    <property type="component" value="Unassembled WGS sequence"/>
</dbReference>
<name>A0AAW9YWM5_9STAP</name>
<gene>
    <name evidence="3" type="ORF">GLV84_05450</name>
</gene>
<dbReference type="NCBIfam" id="TIGR01167">
    <property type="entry name" value="LPXTG_anchor"/>
    <property type="match status" value="1"/>
</dbReference>
<accession>A0AAW9YWM5</accession>
<dbReference type="AlphaFoldDB" id="A0AAW9YWM5"/>
<evidence type="ECO:0000313" key="4">
    <source>
        <dbReference type="Proteomes" id="UP000646308"/>
    </source>
</evidence>
<comment type="caution">
    <text evidence="3">The sequence shown here is derived from an EMBL/GenBank/DDBJ whole genome shotgun (WGS) entry which is preliminary data.</text>
</comment>
<keyword evidence="2" id="KW-0472">Membrane</keyword>
<feature type="transmembrane region" description="Helical" evidence="2">
    <location>
        <begin position="195"/>
        <end position="213"/>
    </location>
</feature>
<keyword evidence="2" id="KW-0812">Transmembrane</keyword>